<comment type="caution">
    <text evidence="4">The sequence shown here is derived from an EMBL/GenBank/DDBJ whole genome shotgun (WGS) entry which is preliminary data.</text>
</comment>
<evidence type="ECO:0000259" key="3">
    <source>
        <dbReference type="PROSITE" id="PS50102"/>
    </source>
</evidence>
<dbReference type="CDD" id="cd00590">
    <property type="entry name" value="RRM_SF"/>
    <property type="match status" value="1"/>
</dbReference>
<dbReference type="Gene3D" id="3.30.70.330">
    <property type="match status" value="1"/>
</dbReference>
<feature type="region of interest" description="Disordered" evidence="2">
    <location>
        <begin position="216"/>
        <end position="270"/>
    </location>
</feature>
<dbReference type="SUPFAM" id="SSF54928">
    <property type="entry name" value="RNA-binding domain, RBD"/>
    <property type="match status" value="1"/>
</dbReference>
<evidence type="ECO:0000313" key="4">
    <source>
        <dbReference type="EMBL" id="KAG1546827.1"/>
    </source>
</evidence>
<dbReference type="InterPro" id="IPR012677">
    <property type="entry name" value="Nucleotide-bd_a/b_plait_sf"/>
</dbReference>
<organism evidence="4 5">
    <name type="scientific">Rhizopus oryzae</name>
    <name type="common">Mucormycosis agent</name>
    <name type="synonym">Rhizopus arrhizus var. delemar</name>
    <dbReference type="NCBI Taxonomy" id="64495"/>
    <lineage>
        <taxon>Eukaryota</taxon>
        <taxon>Fungi</taxon>
        <taxon>Fungi incertae sedis</taxon>
        <taxon>Mucoromycota</taxon>
        <taxon>Mucoromycotina</taxon>
        <taxon>Mucoromycetes</taxon>
        <taxon>Mucorales</taxon>
        <taxon>Mucorineae</taxon>
        <taxon>Rhizopodaceae</taxon>
        <taxon>Rhizopus</taxon>
    </lineage>
</organism>
<evidence type="ECO:0000256" key="2">
    <source>
        <dbReference type="SAM" id="MobiDB-lite"/>
    </source>
</evidence>
<protein>
    <recommendedName>
        <fullName evidence="3">RRM domain-containing protein</fullName>
    </recommendedName>
</protein>
<name>A0A9P7CCA2_RHIOR</name>
<dbReference type="EMBL" id="JAANIT010000527">
    <property type="protein sequence ID" value="KAG1546827.1"/>
    <property type="molecule type" value="Genomic_DNA"/>
</dbReference>
<feature type="compositionally biased region" description="Pro residues" evidence="2">
    <location>
        <begin position="246"/>
        <end position="255"/>
    </location>
</feature>
<accession>A0A9P7CCA2</accession>
<dbReference type="InterPro" id="IPR035979">
    <property type="entry name" value="RBD_domain_sf"/>
</dbReference>
<dbReference type="InterPro" id="IPR050441">
    <property type="entry name" value="RBM"/>
</dbReference>
<feature type="region of interest" description="Disordered" evidence="2">
    <location>
        <begin position="110"/>
        <end position="139"/>
    </location>
</feature>
<feature type="compositionally biased region" description="Basic and acidic residues" evidence="2">
    <location>
        <begin position="258"/>
        <end position="270"/>
    </location>
</feature>
<feature type="domain" description="RRM" evidence="3">
    <location>
        <begin position="138"/>
        <end position="216"/>
    </location>
</feature>
<dbReference type="Pfam" id="PF00076">
    <property type="entry name" value="RRM_1"/>
    <property type="match status" value="1"/>
</dbReference>
<evidence type="ECO:0000313" key="5">
    <source>
        <dbReference type="Proteomes" id="UP000717996"/>
    </source>
</evidence>
<feature type="compositionally biased region" description="Basic and acidic residues" evidence="2">
    <location>
        <begin position="61"/>
        <end position="87"/>
    </location>
</feature>
<sequence length="270" mass="32123">MSELSPPSGNRLDVEYPPPPPPSNNGAPLSSSSSSVGRRGRSPGRDRSLSPRRRSPSGGRYYDDRRSFREDRPQRERYDYPRRDYYHRDYDHRDRYDRYDHRYDHRDRYERYDRGRYPPKSRKRPVDRGSEQDRKSSTTIYAGNLPYDFIERDVATMFERYGRLKSITVPLDTVTNKNKGFAFVEFEDRQDAEDAFEKFDGFSVEGRRLRLDWDIGLSKKEQHRPPRRSQPPPLDDHRDRGMSDPYAPPPPPPPMESRGYRRDSPEPYRR</sequence>
<dbReference type="PANTHER" id="PTHR48034">
    <property type="entry name" value="TRANSFORMER-2 SEX-DETERMINING PROTEIN-RELATED"/>
    <property type="match status" value="1"/>
</dbReference>
<dbReference type="PROSITE" id="PS50102">
    <property type="entry name" value="RRM"/>
    <property type="match status" value="1"/>
</dbReference>
<dbReference type="SMART" id="SM00360">
    <property type="entry name" value="RRM"/>
    <property type="match status" value="1"/>
</dbReference>
<keyword evidence="1" id="KW-0694">RNA-binding</keyword>
<reference evidence="4" key="1">
    <citation type="journal article" date="2020" name="Microb. Genom.">
        <title>Genetic diversity of clinical and environmental Mucorales isolates obtained from an investigation of mucormycosis cases among solid organ transplant recipients.</title>
        <authorList>
            <person name="Nguyen M.H."/>
            <person name="Kaul D."/>
            <person name="Muto C."/>
            <person name="Cheng S.J."/>
            <person name="Richter R.A."/>
            <person name="Bruno V.M."/>
            <person name="Liu G."/>
            <person name="Beyhan S."/>
            <person name="Sundermann A.J."/>
            <person name="Mounaud S."/>
            <person name="Pasculle A.W."/>
            <person name="Nierman W.C."/>
            <person name="Driscoll E."/>
            <person name="Cumbie R."/>
            <person name="Clancy C.J."/>
            <person name="Dupont C.L."/>
        </authorList>
    </citation>
    <scope>NUCLEOTIDE SEQUENCE</scope>
    <source>
        <strain evidence="4">GL16</strain>
    </source>
</reference>
<dbReference type="Proteomes" id="UP000717996">
    <property type="component" value="Unassembled WGS sequence"/>
</dbReference>
<dbReference type="OrthoDB" id="439808at2759"/>
<gene>
    <name evidence="4" type="ORF">G6F51_004642</name>
</gene>
<feature type="compositionally biased region" description="Low complexity" evidence="2">
    <location>
        <begin position="24"/>
        <end position="37"/>
    </location>
</feature>
<feature type="compositionally biased region" description="Basic and acidic residues" evidence="2">
    <location>
        <begin position="124"/>
        <end position="136"/>
    </location>
</feature>
<proteinExistence type="predicted"/>
<dbReference type="InterPro" id="IPR000504">
    <property type="entry name" value="RRM_dom"/>
</dbReference>
<evidence type="ECO:0000256" key="1">
    <source>
        <dbReference type="PROSITE-ProRule" id="PRU00176"/>
    </source>
</evidence>
<feature type="region of interest" description="Disordered" evidence="2">
    <location>
        <begin position="1"/>
        <end position="87"/>
    </location>
</feature>
<dbReference type="GO" id="GO:0003723">
    <property type="term" value="F:RNA binding"/>
    <property type="evidence" value="ECO:0007669"/>
    <property type="project" value="UniProtKB-UniRule"/>
</dbReference>
<dbReference type="AlphaFoldDB" id="A0A9P7CCA2"/>